<accession>I7GD98</accession>
<dbReference type="EMBL" id="AB173237">
    <property type="protein sequence ID" value="BAE90299.1"/>
    <property type="molecule type" value="mRNA"/>
</dbReference>
<reference evidence="1" key="1">
    <citation type="journal article" date="2007" name="PLoS Biol.">
        <title>Rate of evolution in brain-expressed genes in humans and other primates.</title>
        <authorList>
            <person name="Wang H.-Y."/>
            <person name="Chien H.-C."/>
            <person name="Osada N."/>
            <person name="Hashimoto K."/>
            <person name="Sugano S."/>
            <person name="Gojobori T."/>
            <person name="Chou C.-K."/>
            <person name="Tsai S.-F."/>
            <person name="Wu C.-I."/>
            <person name="Shen C.-K.J."/>
        </authorList>
    </citation>
    <scope>NUCLEOTIDE SEQUENCE</scope>
</reference>
<name>I7GD98_MACFA</name>
<dbReference type="AlphaFoldDB" id="I7GD98"/>
<organism evidence="1">
    <name type="scientific">Macaca fascicularis</name>
    <name type="common">Crab-eating macaque</name>
    <name type="synonym">Cynomolgus monkey</name>
    <dbReference type="NCBI Taxonomy" id="9541"/>
    <lineage>
        <taxon>Eukaryota</taxon>
        <taxon>Metazoa</taxon>
        <taxon>Chordata</taxon>
        <taxon>Craniata</taxon>
        <taxon>Vertebrata</taxon>
        <taxon>Euteleostomi</taxon>
        <taxon>Mammalia</taxon>
        <taxon>Eutheria</taxon>
        <taxon>Euarchontoglires</taxon>
        <taxon>Primates</taxon>
        <taxon>Haplorrhini</taxon>
        <taxon>Catarrhini</taxon>
        <taxon>Cercopithecidae</taxon>
        <taxon>Cercopithecinae</taxon>
        <taxon>Macaca</taxon>
    </lineage>
</organism>
<protein>
    <submittedName>
        <fullName evidence="1">Macaca fascicularis brain cDNA, clone: QflA-21645</fullName>
    </submittedName>
</protein>
<sequence length="105" mass="12666">MVHCQPYSFFIYGNHHLLPLYIFSQVRDAIVHRFSITVVDLISPRRVHTDYKCLHGIITFYWSNRNQYICYWFSSNCLSNWSPPLYVVNCLYSFPLAFSEFLRTW</sequence>
<proteinExistence type="evidence at transcript level"/>
<evidence type="ECO:0000313" key="1">
    <source>
        <dbReference type="EMBL" id="BAE90299.1"/>
    </source>
</evidence>